<sequence>MYLILLSLHLSSSLYGKEWPDGTYTLLMPKSGCPGGITNWKVGYRIHRTNLGNSQAPNSNFKNKIGTKSIKLSFCTKSKLVINYKSRGNIWPSGAYCIFEHSKCPKSFSQSDVKFDDPNWIFINGNSKAGFLPSGEYNQNTVYSFCCRKDTLRKLYKMILPIEKPFYLIKQGNNECPNVKDMSKQVESITWATSVYLNTFYIRGNVTPAITKWQKDGPFFVKLSFCYYKKLKYEILQKNKERSNRLVVIIIFMILSILIMITLVGFFLYKYGDKKKWFPFLKSNDKTLPDPRHSTGTDYIPEKQIYFISNHQQVPNNGNAHTYDQNNYYVPNDQYTEAVGNEEFYKADDFSRPYH</sequence>
<dbReference type="InterPro" id="IPR031569">
    <property type="entry name" value="ApeC"/>
</dbReference>
<protein>
    <recommendedName>
        <fullName evidence="3">Apextrin C-terminal domain-containing protein</fullName>
    </recommendedName>
</protein>
<feature type="transmembrane region" description="Helical" evidence="1">
    <location>
        <begin position="246"/>
        <end position="269"/>
    </location>
</feature>
<evidence type="ECO:0000259" key="3">
    <source>
        <dbReference type="Pfam" id="PF16977"/>
    </source>
</evidence>
<gene>
    <name evidence="4" type="ORF">A3Q56_01853</name>
</gene>
<evidence type="ECO:0000256" key="2">
    <source>
        <dbReference type="SAM" id="SignalP"/>
    </source>
</evidence>
<feature type="domain" description="Apextrin C-terminal" evidence="3">
    <location>
        <begin position="19"/>
        <end position="228"/>
    </location>
</feature>
<accession>A0A177BAF0</accession>
<evidence type="ECO:0000313" key="5">
    <source>
        <dbReference type="Proteomes" id="UP000078046"/>
    </source>
</evidence>
<keyword evidence="1" id="KW-1133">Transmembrane helix</keyword>
<dbReference type="OrthoDB" id="71227at2759"/>
<evidence type="ECO:0000256" key="1">
    <source>
        <dbReference type="SAM" id="Phobius"/>
    </source>
</evidence>
<dbReference type="EMBL" id="LWCA01000151">
    <property type="protein sequence ID" value="OAF70414.1"/>
    <property type="molecule type" value="Genomic_DNA"/>
</dbReference>
<feature type="signal peptide" evidence="2">
    <location>
        <begin position="1"/>
        <end position="16"/>
    </location>
</feature>
<dbReference type="Pfam" id="PF16977">
    <property type="entry name" value="ApeC"/>
    <property type="match status" value="1"/>
</dbReference>
<name>A0A177BAF0_9BILA</name>
<organism evidence="4 5">
    <name type="scientific">Intoshia linei</name>
    <dbReference type="NCBI Taxonomy" id="1819745"/>
    <lineage>
        <taxon>Eukaryota</taxon>
        <taxon>Metazoa</taxon>
        <taxon>Spiralia</taxon>
        <taxon>Lophotrochozoa</taxon>
        <taxon>Mesozoa</taxon>
        <taxon>Orthonectida</taxon>
        <taxon>Rhopaluridae</taxon>
        <taxon>Intoshia</taxon>
    </lineage>
</organism>
<proteinExistence type="predicted"/>
<dbReference type="PANTHER" id="PTHR19324:SF33">
    <property type="entry name" value="MUCIN-5AC"/>
    <property type="match status" value="1"/>
</dbReference>
<dbReference type="Proteomes" id="UP000078046">
    <property type="component" value="Unassembled WGS sequence"/>
</dbReference>
<keyword evidence="2" id="KW-0732">Signal</keyword>
<reference evidence="4 5" key="1">
    <citation type="submission" date="2016-04" db="EMBL/GenBank/DDBJ databases">
        <title>The genome of Intoshia linei affirms orthonectids as highly simplified spiralians.</title>
        <authorList>
            <person name="Mikhailov K.V."/>
            <person name="Slusarev G.S."/>
            <person name="Nikitin M.A."/>
            <person name="Logacheva M.D."/>
            <person name="Penin A."/>
            <person name="Aleoshin V."/>
            <person name="Panchin Y.V."/>
        </authorList>
    </citation>
    <scope>NUCLEOTIDE SEQUENCE [LARGE SCALE GENOMIC DNA]</scope>
    <source>
        <strain evidence="4">Intl2013</strain>
        <tissue evidence="4">Whole animal</tissue>
    </source>
</reference>
<comment type="caution">
    <text evidence="4">The sequence shown here is derived from an EMBL/GenBank/DDBJ whole genome shotgun (WGS) entry which is preliminary data.</text>
</comment>
<keyword evidence="5" id="KW-1185">Reference proteome</keyword>
<evidence type="ECO:0000313" key="4">
    <source>
        <dbReference type="EMBL" id="OAF70414.1"/>
    </source>
</evidence>
<feature type="chain" id="PRO_5008056905" description="Apextrin C-terminal domain-containing protein" evidence="2">
    <location>
        <begin position="17"/>
        <end position="355"/>
    </location>
</feature>
<dbReference type="PANTHER" id="PTHR19324">
    <property type="entry name" value="PERFORIN-LIKE PROTEIN 1"/>
    <property type="match status" value="1"/>
</dbReference>
<dbReference type="AlphaFoldDB" id="A0A177BAF0"/>
<keyword evidence="1" id="KW-0812">Transmembrane</keyword>
<keyword evidence="1" id="KW-0472">Membrane</keyword>